<keyword evidence="9" id="KW-1185">Reference proteome</keyword>
<dbReference type="GO" id="GO:0007165">
    <property type="term" value="P:signal transduction"/>
    <property type="evidence" value="ECO:0007669"/>
    <property type="project" value="InterPro"/>
</dbReference>
<dbReference type="GO" id="GO:0005096">
    <property type="term" value="F:GTPase activator activity"/>
    <property type="evidence" value="ECO:0007669"/>
    <property type="project" value="UniProtKB-KW"/>
</dbReference>
<sequence length="700" mass="78180">RSRSLVMGEQIGPPSRSSSPNPQERVLKCGWLKKQRSIMKNWQQRWFVLRGDQLFYYKDEEETKPQGGFSATRQVVELGERLEGHPISPLARFSPVFVFCLSGGAGDREKMPVNHEAFLLMANSQNEMEDWVKAIRRVIWAPFGGGIFGQRLEDTVQYERKYGQRLAPLLVEQCVDFIRERGLTEEGLFRMPGQANLVKDLQDSFDCGEKPLFDSNTDVHTVASLLKLYLRELPEPVIPFAKYEDFLSCGQLLSKDEGEGTQELVKQVKNLPQANYNLLKYICKFLDEVQAHSSINKMSVQNLATVFGPNILRPKMEDPVTMMEGTSLVQHLMTVLISEQGRIFAVPQADVPGSQLEIRPVRQRSTVEWISEEDGEDSRSHSSAASPADLPSGNAVALEATPGPAVKITPPEHSGKSTQPATSPSKRVQTLPPWKYSFRQQGSRSVSPKLGSSSLDIPNLSSSGNWLMNGLYSLRGHRRTASGERVKDSCSSQRLSTYDNVPSSSLSLSTHSMASTSWSTSSCEISVMDSVSSCPACRASDSSTLSSLKTEWVTQGSLSQSEVKTADLENSMDRFEACSSSSEQSDPAAASRDSIQCSRALQSLVVELKTEISKQRTEYETSIKRIEETSADLRNQVVRLEEELDQERKKYTMLEIKLRNSERAREDAEKRNYLLQKEMEEFFSTLGCLTVGSQSTNVSK</sequence>
<evidence type="ECO:0000313" key="8">
    <source>
        <dbReference type="EMBL" id="NXH43652.1"/>
    </source>
</evidence>
<evidence type="ECO:0000313" key="9">
    <source>
        <dbReference type="Proteomes" id="UP000523279"/>
    </source>
</evidence>
<name>A0A7K9K0I4_9PASE</name>
<feature type="non-terminal residue" evidence="8">
    <location>
        <position position="1"/>
    </location>
</feature>
<evidence type="ECO:0000256" key="2">
    <source>
        <dbReference type="ARBA" id="ARBA00022553"/>
    </source>
</evidence>
<feature type="domain" description="PH" evidence="6">
    <location>
        <begin position="25"/>
        <end position="140"/>
    </location>
</feature>
<dbReference type="SUPFAM" id="SSF50729">
    <property type="entry name" value="PH domain-like"/>
    <property type="match status" value="1"/>
</dbReference>
<protein>
    <submittedName>
        <fullName evidence="8">RHG22 protein</fullName>
    </submittedName>
</protein>
<gene>
    <name evidence="8" type="primary">Arhgap22</name>
    <name evidence="8" type="ORF">DICEXI_R06484</name>
</gene>
<dbReference type="InterPro" id="IPR001849">
    <property type="entry name" value="PH_domain"/>
</dbReference>
<evidence type="ECO:0000256" key="4">
    <source>
        <dbReference type="SAM" id="Coils"/>
    </source>
</evidence>
<feature type="compositionally biased region" description="Polar residues" evidence="5">
    <location>
        <begin position="416"/>
        <end position="428"/>
    </location>
</feature>
<dbReference type="GO" id="GO:0051056">
    <property type="term" value="P:regulation of small GTPase mediated signal transduction"/>
    <property type="evidence" value="ECO:0007669"/>
    <property type="project" value="UniProtKB-ARBA"/>
</dbReference>
<feature type="coiled-coil region" evidence="4">
    <location>
        <begin position="616"/>
        <end position="678"/>
    </location>
</feature>
<dbReference type="CDD" id="cd04390">
    <property type="entry name" value="RhoGAP_ARHGAP22_24_25"/>
    <property type="match status" value="1"/>
</dbReference>
<dbReference type="SMART" id="SM00324">
    <property type="entry name" value="RhoGAP"/>
    <property type="match status" value="1"/>
</dbReference>
<dbReference type="Pfam" id="PF00620">
    <property type="entry name" value="RhoGAP"/>
    <property type="match status" value="1"/>
</dbReference>
<keyword evidence="3 4" id="KW-0175">Coiled coil</keyword>
<feature type="region of interest" description="Disordered" evidence="5">
    <location>
        <begin position="1"/>
        <end position="24"/>
    </location>
</feature>
<dbReference type="GO" id="GO:0005925">
    <property type="term" value="C:focal adhesion"/>
    <property type="evidence" value="ECO:0007669"/>
    <property type="project" value="TreeGrafter"/>
</dbReference>
<dbReference type="InterPro" id="IPR008936">
    <property type="entry name" value="Rho_GTPase_activation_prot"/>
</dbReference>
<evidence type="ECO:0000256" key="3">
    <source>
        <dbReference type="ARBA" id="ARBA00023054"/>
    </source>
</evidence>
<feature type="region of interest" description="Disordered" evidence="5">
    <location>
        <begin position="370"/>
        <end position="433"/>
    </location>
</feature>
<evidence type="ECO:0000256" key="1">
    <source>
        <dbReference type="ARBA" id="ARBA00022468"/>
    </source>
</evidence>
<dbReference type="InterPro" id="IPR000198">
    <property type="entry name" value="RhoGAP_dom"/>
</dbReference>
<dbReference type="Pfam" id="PF00169">
    <property type="entry name" value="PH"/>
    <property type="match status" value="1"/>
</dbReference>
<dbReference type="SMART" id="SM00233">
    <property type="entry name" value="PH"/>
    <property type="match status" value="1"/>
</dbReference>
<keyword evidence="1" id="KW-0343">GTPase activation</keyword>
<evidence type="ECO:0000259" key="6">
    <source>
        <dbReference type="PROSITE" id="PS50003"/>
    </source>
</evidence>
<accession>A0A7K9K0I4</accession>
<dbReference type="PROSITE" id="PS50238">
    <property type="entry name" value="RHOGAP"/>
    <property type="match status" value="1"/>
</dbReference>
<dbReference type="InterPro" id="IPR011993">
    <property type="entry name" value="PH-like_dom_sf"/>
</dbReference>
<dbReference type="AlphaFoldDB" id="A0A7K9K0I4"/>
<feature type="non-terminal residue" evidence="8">
    <location>
        <position position="700"/>
    </location>
</feature>
<dbReference type="PROSITE" id="PS50003">
    <property type="entry name" value="PH_DOMAIN"/>
    <property type="match status" value="1"/>
</dbReference>
<dbReference type="FunFam" id="1.10.555.10:FF:000015">
    <property type="entry name" value="rho GTPase-activating protein 25 isoform X1"/>
    <property type="match status" value="1"/>
</dbReference>
<dbReference type="SUPFAM" id="SSF48350">
    <property type="entry name" value="GTPase activation domain, GAP"/>
    <property type="match status" value="1"/>
</dbReference>
<keyword evidence="2" id="KW-0597">Phosphoprotein</keyword>
<feature type="domain" description="Rho-GAP" evidence="7">
    <location>
        <begin position="150"/>
        <end position="344"/>
    </location>
</feature>
<proteinExistence type="predicted"/>
<dbReference type="Gene3D" id="1.10.555.10">
    <property type="entry name" value="Rho GTPase activation protein"/>
    <property type="match status" value="1"/>
</dbReference>
<dbReference type="PANTHER" id="PTHR15228:SF22">
    <property type="entry name" value="RHO GTPASE-ACTIVATING PROTEIN 22"/>
    <property type="match status" value="1"/>
</dbReference>
<evidence type="ECO:0000256" key="5">
    <source>
        <dbReference type="SAM" id="MobiDB-lite"/>
    </source>
</evidence>
<dbReference type="PANTHER" id="PTHR15228">
    <property type="entry name" value="SPERMATHECAL PHYSIOLOGY VARIANT"/>
    <property type="match status" value="1"/>
</dbReference>
<dbReference type="Gene3D" id="2.30.29.30">
    <property type="entry name" value="Pleckstrin-homology domain (PH domain)/Phosphotyrosine-binding domain (PTB)"/>
    <property type="match status" value="1"/>
</dbReference>
<organism evidence="8 9">
    <name type="scientific">Dicaeum eximium</name>
    <dbReference type="NCBI Taxonomy" id="667154"/>
    <lineage>
        <taxon>Eukaryota</taxon>
        <taxon>Metazoa</taxon>
        <taxon>Chordata</taxon>
        <taxon>Craniata</taxon>
        <taxon>Vertebrata</taxon>
        <taxon>Euteleostomi</taxon>
        <taxon>Archelosauria</taxon>
        <taxon>Archosauria</taxon>
        <taxon>Dinosauria</taxon>
        <taxon>Saurischia</taxon>
        <taxon>Theropoda</taxon>
        <taxon>Coelurosauria</taxon>
        <taxon>Aves</taxon>
        <taxon>Neognathae</taxon>
        <taxon>Neoaves</taxon>
        <taxon>Telluraves</taxon>
        <taxon>Australaves</taxon>
        <taxon>Passeriformes</taxon>
        <taxon>Passeroidea</taxon>
        <taxon>Dicaeidae</taxon>
        <taxon>Dicaeum</taxon>
    </lineage>
</organism>
<dbReference type="Proteomes" id="UP000523279">
    <property type="component" value="Unassembled WGS sequence"/>
</dbReference>
<reference evidence="8 9" key="1">
    <citation type="submission" date="2019-09" db="EMBL/GenBank/DDBJ databases">
        <title>Bird 10,000 Genomes (B10K) Project - Family phase.</title>
        <authorList>
            <person name="Zhang G."/>
        </authorList>
    </citation>
    <scope>NUCLEOTIDE SEQUENCE [LARGE SCALE GENOMIC DNA]</scope>
    <source>
        <strain evidence="8">B10K-DU-001-34</strain>
        <tissue evidence="8">Muscle</tissue>
    </source>
</reference>
<evidence type="ECO:0000259" key="7">
    <source>
        <dbReference type="PROSITE" id="PS50238"/>
    </source>
</evidence>
<dbReference type="EMBL" id="VWZP01005209">
    <property type="protein sequence ID" value="NXH43652.1"/>
    <property type="molecule type" value="Genomic_DNA"/>
</dbReference>
<comment type="caution">
    <text evidence="8">The sequence shown here is derived from an EMBL/GenBank/DDBJ whole genome shotgun (WGS) entry which is preliminary data.</text>
</comment>
<dbReference type="InterPro" id="IPR051025">
    <property type="entry name" value="RhoGAP"/>
</dbReference>